<dbReference type="SUPFAM" id="SSF54631">
    <property type="entry name" value="CBS-domain pair"/>
    <property type="match status" value="1"/>
</dbReference>
<evidence type="ECO:0000259" key="3">
    <source>
        <dbReference type="PROSITE" id="PS51371"/>
    </source>
</evidence>
<name>A0A8J6Q9G4_9FLAO</name>
<gene>
    <name evidence="4" type="ORF">ICJ83_10010</name>
</gene>
<accession>A0A8J6Q9G4</accession>
<dbReference type="AlphaFoldDB" id="A0A8J6Q9G4"/>
<keyword evidence="1 2" id="KW-0129">CBS domain</keyword>
<dbReference type="InterPro" id="IPR046342">
    <property type="entry name" value="CBS_dom_sf"/>
</dbReference>
<keyword evidence="5" id="KW-1185">Reference proteome</keyword>
<dbReference type="RefSeq" id="WP_188230238.1">
    <property type="nucleotide sequence ID" value="NZ_JACVXB010000003.1"/>
</dbReference>
<organism evidence="4 5">
    <name type="scientific">Aestuariibaculum sediminum</name>
    <dbReference type="NCBI Taxonomy" id="2770637"/>
    <lineage>
        <taxon>Bacteria</taxon>
        <taxon>Pseudomonadati</taxon>
        <taxon>Bacteroidota</taxon>
        <taxon>Flavobacteriia</taxon>
        <taxon>Flavobacteriales</taxon>
        <taxon>Flavobacteriaceae</taxon>
    </lineage>
</organism>
<evidence type="ECO:0000256" key="1">
    <source>
        <dbReference type="ARBA" id="ARBA00023122"/>
    </source>
</evidence>
<dbReference type="Gene3D" id="3.10.580.10">
    <property type="entry name" value="CBS-domain"/>
    <property type="match status" value="1"/>
</dbReference>
<dbReference type="SMART" id="SM00116">
    <property type="entry name" value="CBS"/>
    <property type="match status" value="2"/>
</dbReference>
<dbReference type="InterPro" id="IPR051257">
    <property type="entry name" value="Diverse_CBS-Domain"/>
</dbReference>
<reference evidence="4 5" key="1">
    <citation type="submission" date="2020-09" db="EMBL/GenBank/DDBJ databases">
        <title>TT11 complete genome.</title>
        <authorList>
            <person name="Wu Z."/>
        </authorList>
    </citation>
    <scope>NUCLEOTIDE SEQUENCE [LARGE SCALE GENOMIC DNA]</scope>
    <source>
        <strain evidence="4 5">TT11</strain>
    </source>
</reference>
<feature type="domain" description="CBS" evidence="3">
    <location>
        <begin position="11"/>
        <end position="71"/>
    </location>
</feature>
<evidence type="ECO:0000313" key="4">
    <source>
        <dbReference type="EMBL" id="MBD0832467.1"/>
    </source>
</evidence>
<comment type="caution">
    <text evidence="4">The sequence shown here is derived from an EMBL/GenBank/DDBJ whole genome shotgun (WGS) entry which is preliminary data.</text>
</comment>
<proteinExistence type="predicted"/>
<evidence type="ECO:0000313" key="5">
    <source>
        <dbReference type="Proteomes" id="UP000600588"/>
    </source>
</evidence>
<dbReference type="Proteomes" id="UP000600588">
    <property type="component" value="Unassembled WGS sequence"/>
</dbReference>
<dbReference type="Pfam" id="PF00571">
    <property type="entry name" value="CBS"/>
    <property type="match status" value="2"/>
</dbReference>
<evidence type="ECO:0000256" key="2">
    <source>
        <dbReference type="PROSITE-ProRule" id="PRU00703"/>
    </source>
</evidence>
<feature type="domain" description="CBS" evidence="3">
    <location>
        <begin position="85"/>
        <end position="138"/>
    </location>
</feature>
<protein>
    <submittedName>
        <fullName evidence="4">CBS domain-containing protein</fullName>
    </submittedName>
</protein>
<dbReference type="PANTHER" id="PTHR43080:SF2">
    <property type="entry name" value="CBS DOMAIN-CONTAINING PROTEIN"/>
    <property type="match status" value="1"/>
</dbReference>
<dbReference type="PANTHER" id="PTHR43080">
    <property type="entry name" value="CBS DOMAIN-CONTAINING PROTEIN CBSX3, MITOCHONDRIAL"/>
    <property type="match status" value="1"/>
</dbReference>
<dbReference type="PROSITE" id="PS51371">
    <property type="entry name" value="CBS"/>
    <property type="match status" value="2"/>
</dbReference>
<dbReference type="EMBL" id="JACVXB010000003">
    <property type="protein sequence ID" value="MBD0832467.1"/>
    <property type="molecule type" value="Genomic_DNA"/>
</dbReference>
<sequence>MRALIPVSDIMTKDVIALNRNDDLERAEMLFKRYRIKHIPVVCTDVVIGMLSFTDLQKISLAEASADEHDVNTVVYNSYTIEQVMTKQVVTIPPSTSIKEAATILSNSPFHALPVVEEGMLIGIITTRDLLKFYSKNF</sequence>
<dbReference type="InterPro" id="IPR000644">
    <property type="entry name" value="CBS_dom"/>
</dbReference>